<dbReference type="Proteomes" id="UP000515152">
    <property type="component" value="Chromosome 9"/>
</dbReference>
<name>A0A6P3VST8_CLUHA</name>
<dbReference type="SUPFAM" id="SSF50199">
    <property type="entry name" value="Staphylococcal nuclease"/>
    <property type="match status" value="1"/>
</dbReference>
<dbReference type="OrthoDB" id="6220511at2759"/>
<evidence type="ECO:0000313" key="2">
    <source>
        <dbReference type="RefSeq" id="XP_012679452.1"/>
    </source>
</evidence>
<keyword evidence="1" id="KW-1185">Reference proteome</keyword>
<dbReference type="PANTHER" id="PTHR28434">
    <property type="entry name" value="PROTEIN C3ORF33"/>
    <property type="match status" value="1"/>
</dbReference>
<evidence type="ECO:0000313" key="1">
    <source>
        <dbReference type="Proteomes" id="UP000515152"/>
    </source>
</evidence>
<dbReference type="PANTHER" id="PTHR28434:SF1">
    <property type="entry name" value="PROTEIN C3ORF33"/>
    <property type="match status" value="1"/>
</dbReference>
<dbReference type="KEGG" id="char:105897117"/>
<dbReference type="AlphaFoldDB" id="A0A6P3VST8"/>
<organism evidence="1 2">
    <name type="scientific">Clupea harengus</name>
    <name type="common">Atlantic herring</name>
    <dbReference type="NCBI Taxonomy" id="7950"/>
    <lineage>
        <taxon>Eukaryota</taxon>
        <taxon>Metazoa</taxon>
        <taxon>Chordata</taxon>
        <taxon>Craniata</taxon>
        <taxon>Vertebrata</taxon>
        <taxon>Euteleostomi</taxon>
        <taxon>Actinopterygii</taxon>
        <taxon>Neopterygii</taxon>
        <taxon>Teleostei</taxon>
        <taxon>Clupei</taxon>
        <taxon>Clupeiformes</taxon>
        <taxon>Clupeoidei</taxon>
        <taxon>Clupeidae</taxon>
        <taxon>Clupea</taxon>
    </lineage>
</organism>
<dbReference type="GO" id="GO:0005615">
    <property type="term" value="C:extracellular space"/>
    <property type="evidence" value="ECO:0007669"/>
    <property type="project" value="TreeGrafter"/>
</dbReference>
<dbReference type="GeneID" id="105897117"/>
<proteinExistence type="predicted"/>
<accession>A0A6P3VST8</accession>
<protein>
    <submittedName>
        <fullName evidence="2">Protein C3orf33 homolog</fullName>
    </submittedName>
</protein>
<dbReference type="Gene3D" id="2.40.50.90">
    <property type="match status" value="1"/>
</dbReference>
<dbReference type="InterPro" id="IPR035437">
    <property type="entry name" value="SNase_OB-fold_sf"/>
</dbReference>
<dbReference type="RefSeq" id="XP_012679452.1">
    <property type="nucleotide sequence ID" value="XM_012823998.3"/>
</dbReference>
<sequence length="251" mass="28403">MPDERPAIPNEPNVKANNNLIAIVSKFADDHLALLRNVSTGLAIVGIVILGRSVKLITKFNAASEIPSRFIERNVSLRGRVCNISDKGLEVEHIPIYVPALSPLLVKCQTSTPLQVRLAGVELTPEGWDWLRRQLKPAETVWLKLIRQEGETLDCFVSTGRGSFLSTCLNEEILRQGLARSTPILGLGHHSRVYWRLHKRLLKAELHAERKGQGLWRESSLWERVSIAFRENIVVKSMKRFLSFTSRTKEQ</sequence>
<dbReference type="InterPro" id="IPR042421">
    <property type="entry name" value="C3orf33-like"/>
</dbReference>
<dbReference type="CTD" id="565816"/>
<gene>
    <name evidence="2" type="primary">c18h3orf33</name>
</gene>
<reference evidence="2" key="1">
    <citation type="submission" date="2025-08" db="UniProtKB">
        <authorList>
            <consortium name="RefSeq"/>
        </authorList>
    </citation>
    <scope>IDENTIFICATION</scope>
</reference>